<proteinExistence type="predicted"/>
<feature type="chain" id="PRO_5012742480" evidence="2">
    <location>
        <begin position="21"/>
        <end position="128"/>
    </location>
</feature>
<feature type="compositionally biased region" description="Low complexity" evidence="1">
    <location>
        <begin position="85"/>
        <end position="115"/>
    </location>
</feature>
<evidence type="ECO:0000313" key="4">
    <source>
        <dbReference type="Proteomes" id="UP000218231"/>
    </source>
</evidence>
<feature type="compositionally biased region" description="Pro residues" evidence="1">
    <location>
        <begin position="55"/>
        <end position="65"/>
    </location>
</feature>
<sequence length="128" mass="13129">MQSRIAVILVVLIGIQVTLAKMPGHLLASSTFDDQNSGLSSSIINSGDNSNGGSPPFPASGPTPPYTSSFSGNSGQGPYYNQPTFGSNDGSNFGGNNFNNPYKSQGPTGPSPYGQSSGGYGNLRKTYG</sequence>
<evidence type="ECO:0000313" key="3">
    <source>
        <dbReference type="EMBL" id="PAV89455.1"/>
    </source>
</evidence>
<evidence type="ECO:0000256" key="2">
    <source>
        <dbReference type="SAM" id="SignalP"/>
    </source>
</evidence>
<evidence type="ECO:0000256" key="1">
    <source>
        <dbReference type="SAM" id="MobiDB-lite"/>
    </source>
</evidence>
<name>A0A2A2LTU1_9BILA</name>
<keyword evidence="4" id="KW-1185">Reference proteome</keyword>
<comment type="caution">
    <text evidence="3">The sequence shown here is derived from an EMBL/GenBank/DDBJ whole genome shotgun (WGS) entry which is preliminary data.</text>
</comment>
<dbReference type="Proteomes" id="UP000218231">
    <property type="component" value="Unassembled WGS sequence"/>
</dbReference>
<keyword evidence="2" id="KW-0732">Signal</keyword>
<reference evidence="3 4" key="1">
    <citation type="journal article" date="2017" name="Curr. Biol.">
        <title>Genome architecture and evolution of a unichromosomal asexual nematode.</title>
        <authorList>
            <person name="Fradin H."/>
            <person name="Zegar C."/>
            <person name="Gutwein M."/>
            <person name="Lucas J."/>
            <person name="Kovtun M."/>
            <person name="Corcoran D."/>
            <person name="Baugh L.R."/>
            <person name="Kiontke K."/>
            <person name="Gunsalus K."/>
            <person name="Fitch D.H."/>
            <person name="Piano F."/>
        </authorList>
    </citation>
    <scope>NUCLEOTIDE SEQUENCE [LARGE SCALE GENOMIC DNA]</scope>
    <source>
        <strain evidence="3">PF1309</strain>
    </source>
</reference>
<dbReference type="EMBL" id="LIAE01006452">
    <property type="protein sequence ID" value="PAV89455.1"/>
    <property type="molecule type" value="Genomic_DNA"/>
</dbReference>
<feature type="compositionally biased region" description="Low complexity" evidence="1">
    <location>
        <begin position="36"/>
        <end position="54"/>
    </location>
</feature>
<gene>
    <name evidence="3" type="ORF">WR25_24397</name>
</gene>
<feature type="signal peptide" evidence="2">
    <location>
        <begin position="1"/>
        <end position="20"/>
    </location>
</feature>
<feature type="region of interest" description="Disordered" evidence="1">
    <location>
        <begin position="28"/>
        <end position="128"/>
    </location>
</feature>
<dbReference type="AlphaFoldDB" id="A0A2A2LTU1"/>
<organism evidence="3 4">
    <name type="scientific">Diploscapter pachys</name>
    <dbReference type="NCBI Taxonomy" id="2018661"/>
    <lineage>
        <taxon>Eukaryota</taxon>
        <taxon>Metazoa</taxon>
        <taxon>Ecdysozoa</taxon>
        <taxon>Nematoda</taxon>
        <taxon>Chromadorea</taxon>
        <taxon>Rhabditida</taxon>
        <taxon>Rhabditina</taxon>
        <taxon>Rhabditomorpha</taxon>
        <taxon>Rhabditoidea</taxon>
        <taxon>Rhabditidae</taxon>
        <taxon>Diploscapter</taxon>
    </lineage>
</organism>
<protein>
    <submittedName>
        <fullName evidence="3">Uncharacterized protein</fullName>
    </submittedName>
</protein>
<accession>A0A2A2LTU1</accession>